<organism evidence="2 3">
    <name type="scientific">Neorhodopirellula lusitana</name>
    <dbReference type="NCBI Taxonomy" id="445327"/>
    <lineage>
        <taxon>Bacteria</taxon>
        <taxon>Pseudomonadati</taxon>
        <taxon>Planctomycetota</taxon>
        <taxon>Planctomycetia</taxon>
        <taxon>Pirellulales</taxon>
        <taxon>Pirellulaceae</taxon>
        <taxon>Neorhodopirellula</taxon>
    </lineage>
</organism>
<dbReference type="PANTHER" id="PTHR34512:SF30">
    <property type="entry name" value="OUTER MEMBRANE PROTEIN ASSEMBLY FACTOR BAMB"/>
    <property type="match status" value="1"/>
</dbReference>
<dbReference type="SMART" id="SM00564">
    <property type="entry name" value="PQQ"/>
    <property type="match status" value="6"/>
</dbReference>
<evidence type="ECO:0000313" key="3">
    <source>
        <dbReference type="Proteomes" id="UP001158067"/>
    </source>
</evidence>
<sequence length="836" mass="90200">MDPDIGSLAFFSLPPHSLADSMMIKRDRIHCCSLALIAFGLLAIPSNAQDWPSIRGPQYDGSAAVGDTDLAEGPLQLKVVWKRPIGSGYSGVVKSGDRLVSAMADVAADQEYVVAMSAETGETLWKTPTGKVMKGANGSFDGPVSTPAVDQVRAYHLSPLGILAAYSLDDGRVVWQHDLLKEYAAKSNFYGFGASPIVHNGVLIIPVGSPEGAVMGFDTKTGEVVWKAGQDGAAFQSAVTMELAGETAVLAACNTTLFAIAPATGEVIWSRPHGGASGEPVAAVVPVPLPGGGLFLNDSRDGSTGLNLQADGATERWSGRKIRNTYCVPVMSGGLLCSYSSRFLVAVDPETGDQVWRTRSPSNGFLATVAGRLVVATLDGSLHVGDVTEDGFHEAAQTQVFKTGDTDSEGLMWALPSIAGRSIYLRSLGAIARIDLQPGQQTETASTQESKLGPGFASFIQAVDATDNKQALIDKYLHGKSLPLVEDDFVHFILQGKYNDVAVASELFGVRQERAMQRIAGTDLFYFGVQVPEATRLSYVFFADYQPQIDPTSDRQFTSTVVAGEMEPIFRKPNSSLQVSWFDKGNVANDLEIDVDDLQTPLSGTIVETQLDSAELKEKVGLTIYLPPGYAESEQDGPDKDYPVVFVHDGKSAMESGNQVAIVDQLIQSKAIRPAVVVFIDKRFYPMQGATGYPEFFAKELLPKIDRDYRISKSRDDRASLSGGFGATLALMATLPVSNQIGVVGCHSPFAFEMLHPMMSQLSKLPNDRCQILVQWSRYDFRNPSENWNMADQSQVVAKILADGGHDVTAEGIGTGSDWVCWRTQSVRMWQHILGR</sequence>
<dbReference type="Pfam" id="PF00756">
    <property type="entry name" value="Esterase"/>
    <property type="match status" value="1"/>
</dbReference>
<dbReference type="Pfam" id="PF13360">
    <property type="entry name" value="PQQ_2"/>
    <property type="match status" value="1"/>
</dbReference>
<evidence type="ECO:0000313" key="2">
    <source>
        <dbReference type="EMBL" id="SMP41520.1"/>
    </source>
</evidence>
<dbReference type="SUPFAM" id="SSF81296">
    <property type="entry name" value="E set domains"/>
    <property type="match status" value="1"/>
</dbReference>
<dbReference type="Gene3D" id="2.130.10.10">
    <property type="entry name" value="YVTN repeat-like/Quinoprotein amine dehydrogenase"/>
    <property type="match status" value="1"/>
</dbReference>
<dbReference type="Gene3D" id="2.60.40.10">
    <property type="entry name" value="Immunoglobulins"/>
    <property type="match status" value="1"/>
</dbReference>
<name>A0ABY1PRK8_9BACT</name>
<dbReference type="SUPFAM" id="SSF50998">
    <property type="entry name" value="Quinoprotein alcohol dehydrogenase-like"/>
    <property type="match status" value="1"/>
</dbReference>
<gene>
    <name evidence="2" type="ORF">SAMN06265222_101602</name>
</gene>
<dbReference type="Gene3D" id="3.40.50.1820">
    <property type="entry name" value="alpha/beta hydrolase"/>
    <property type="match status" value="1"/>
</dbReference>
<accession>A0ABY1PRK8</accession>
<dbReference type="InterPro" id="IPR002372">
    <property type="entry name" value="PQQ_rpt_dom"/>
</dbReference>
<dbReference type="InterPro" id="IPR011047">
    <property type="entry name" value="Quinoprotein_ADH-like_sf"/>
</dbReference>
<dbReference type="Proteomes" id="UP001158067">
    <property type="component" value="Unassembled WGS sequence"/>
</dbReference>
<dbReference type="SUPFAM" id="SSF53474">
    <property type="entry name" value="alpha/beta-Hydrolases"/>
    <property type="match status" value="1"/>
</dbReference>
<dbReference type="PANTHER" id="PTHR34512">
    <property type="entry name" value="CELL SURFACE PROTEIN"/>
    <property type="match status" value="1"/>
</dbReference>
<dbReference type="InterPro" id="IPR014756">
    <property type="entry name" value="Ig_E-set"/>
</dbReference>
<dbReference type="EMBL" id="FXUG01000001">
    <property type="protein sequence ID" value="SMP41520.1"/>
    <property type="molecule type" value="Genomic_DNA"/>
</dbReference>
<evidence type="ECO:0000259" key="1">
    <source>
        <dbReference type="Pfam" id="PF13360"/>
    </source>
</evidence>
<dbReference type="InterPro" id="IPR018391">
    <property type="entry name" value="PQQ_b-propeller_rpt"/>
</dbReference>
<keyword evidence="3" id="KW-1185">Reference proteome</keyword>
<feature type="domain" description="Pyrrolo-quinoline quinone repeat" evidence="1">
    <location>
        <begin position="111"/>
        <end position="336"/>
    </location>
</feature>
<reference evidence="2 3" key="1">
    <citation type="submission" date="2017-05" db="EMBL/GenBank/DDBJ databases">
        <authorList>
            <person name="Varghese N."/>
            <person name="Submissions S."/>
        </authorList>
    </citation>
    <scope>NUCLEOTIDE SEQUENCE [LARGE SCALE GENOMIC DNA]</scope>
    <source>
        <strain evidence="2 3">DSM 25457</strain>
    </source>
</reference>
<dbReference type="InterPro" id="IPR029058">
    <property type="entry name" value="AB_hydrolase_fold"/>
</dbReference>
<comment type="caution">
    <text evidence="2">The sequence shown here is derived from an EMBL/GenBank/DDBJ whole genome shotgun (WGS) entry which is preliminary data.</text>
</comment>
<dbReference type="InterPro" id="IPR000801">
    <property type="entry name" value="Esterase-like"/>
</dbReference>
<dbReference type="InterPro" id="IPR015943">
    <property type="entry name" value="WD40/YVTN_repeat-like_dom_sf"/>
</dbReference>
<proteinExistence type="predicted"/>
<protein>
    <submittedName>
        <fullName evidence="2">Enterochelin esterase</fullName>
    </submittedName>
</protein>
<dbReference type="InterPro" id="IPR013783">
    <property type="entry name" value="Ig-like_fold"/>
</dbReference>